<accession>A0A0R2EU50</accession>
<proteinExistence type="predicted"/>
<evidence type="ECO:0000313" key="2">
    <source>
        <dbReference type="Proteomes" id="UP000050865"/>
    </source>
</evidence>
<comment type="caution">
    <text evidence="1">The sequence shown here is derived from an EMBL/GenBank/DDBJ whole genome shotgun (WGS) entry which is preliminary data.</text>
</comment>
<reference evidence="1 2" key="1">
    <citation type="journal article" date="2015" name="Genome Announc.">
        <title>Expanding the biotechnology potential of lactobacilli through comparative genomics of 213 strains and associated genera.</title>
        <authorList>
            <person name="Sun Z."/>
            <person name="Harris H.M."/>
            <person name="McCann A."/>
            <person name="Guo C."/>
            <person name="Argimon S."/>
            <person name="Zhang W."/>
            <person name="Yang X."/>
            <person name="Jeffery I.B."/>
            <person name="Cooney J.C."/>
            <person name="Kagawa T.F."/>
            <person name="Liu W."/>
            <person name="Song Y."/>
            <person name="Salvetti E."/>
            <person name="Wrobel A."/>
            <person name="Rasinkangas P."/>
            <person name="Parkhill J."/>
            <person name="Rea M.C."/>
            <person name="O'Sullivan O."/>
            <person name="Ritari J."/>
            <person name="Douillard F.P."/>
            <person name="Paul Ross R."/>
            <person name="Yang R."/>
            <person name="Briner A.E."/>
            <person name="Felis G.E."/>
            <person name="de Vos W.M."/>
            <person name="Barrangou R."/>
            <person name="Klaenhammer T.R."/>
            <person name="Caufield P.W."/>
            <person name="Cui Y."/>
            <person name="Zhang H."/>
            <person name="O'Toole P.W."/>
        </authorList>
    </citation>
    <scope>NUCLEOTIDE SEQUENCE [LARGE SCALE GENOMIC DNA]</scope>
    <source>
        <strain evidence="1 2">DSM 22697</strain>
    </source>
</reference>
<name>A0A0R2EU50_9LACO</name>
<sequence>MEAIMLTKYKNDYAKIAMGFLSFIPDLKDIDHLKTELTLYTADNSHVLYLYREAPGADFEGVVGAELGKDYVMVRHLSLSPAVRSETTQFAVLRDLCAEYPDKKLMGTMDNASLIAAYQKYRKEDHDGADVSAE</sequence>
<keyword evidence="2" id="KW-1185">Reference proteome</keyword>
<keyword evidence="1" id="KW-0808">Transferase</keyword>
<dbReference type="GO" id="GO:0016740">
    <property type="term" value="F:transferase activity"/>
    <property type="evidence" value="ECO:0007669"/>
    <property type="project" value="UniProtKB-KW"/>
</dbReference>
<organism evidence="1 2">
    <name type="scientific">Lacticaseibacillus camelliae DSM 22697 = JCM 13995</name>
    <dbReference type="NCBI Taxonomy" id="1423730"/>
    <lineage>
        <taxon>Bacteria</taxon>
        <taxon>Bacillati</taxon>
        <taxon>Bacillota</taxon>
        <taxon>Bacilli</taxon>
        <taxon>Lactobacillales</taxon>
        <taxon>Lactobacillaceae</taxon>
        <taxon>Lacticaseibacillus</taxon>
    </lineage>
</organism>
<evidence type="ECO:0000313" key="1">
    <source>
        <dbReference type="EMBL" id="KRN18715.1"/>
    </source>
</evidence>
<gene>
    <name evidence="1" type="ORF">FC75_GL000483</name>
</gene>
<dbReference type="PATRIC" id="fig|1423730.4.peg.502"/>
<dbReference type="AlphaFoldDB" id="A0A0R2EU50"/>
<dbReference type="STRING" id="1423730.FC75_GL000483"/>
<dbReference type="EMBL" id="AYZJ01000084">
    <property type="protein sequence ID" value="KRN18715.1"/>
    <property type="molecule type" value="Genomic_DNA"/>
</dbReference>
<protein>
    <submittedName>
        <fullName evidence="1">Riboflavin biosynthesis acetyltransferase RibT</fullName>
    </submittedName>
</protein>
<dbReference type="Proteomes" id="UP000050865">
    <property type="component" value="Unassembled WGS sequence"/>
</dbReference>